<dbReference type="InterPro" id="IPR011491">
    <property type="entry name" value="FlgE_D2"/>
</dbReference>
<dbReference type="SUPFAM" id="SSF117143">
    <property type="entry name" value="Flagellar hook protein flgE"/>
    <property type="match status" value="1"/>
</dbReference>
<dbReference type="NCBIfam" id="TIGR03506">
    <property type="entry name" value="FlgEFG_subfam"/>
    <property type="match status" value="1"/>
</dbReference>
<dbReference type="InterPro" id="IPR020013">
    <property type="entry name" value="Flagellar_FlgE/F/G"/>
</dbReference>
<keyword evidence="11" id="KW-0282">Flagellum</keyword>
<evidence type="ECO:0000259" key="8">
    <source>
        <dbReference type="Pfam" id="PF06429"/>
    </source>
</evidence>
<comment type="caution">
    <text evidence="11">The sequence shown here is derived from an EMBL/GenBank/DDBJ whole genome shotgun (WGS) entry which is preliminary data.</text>
</comment>
<dbReference type="InterPro" id="IPR010930">
    <property type="entry name" value="Flg_bb/hook_C_dom"/>
</dbReference>
<feature type="domain" description="Flagellar hook protein FlgE D2" evidence="9">
    <location>
        <begin position="155"/>
        <end position="277"/>
    </location>
</feature>
<evidence type="ECO:0000256" key="2">
    <source>
        <dbReference type="ARBA" id="ARBA00009677"/>
    </source>
</evidence>
<keyword evidence="11" id="KW-0966">Cell projection</keyword>
<feature type="domain" description="Flagellar basal body rod protein N-terminal" evidence="7">
    <location>
        <begin position="4"/>
        <end position="33"/>
    </location>
</feature>
<dbReference type="Gene3D" id="2.60.98.20">
    <property type="entry name" value="Flagellar hook protein FlgE"/>
    <property type="match status" value="1"/>
</dbReference>
<dbReference type="Pfam" id="PF00460">
    <property type="entry name" value="Flg_bb_rod"/>
    <property type="match status" value="1"/>
</dbReference>
<proteinExistence type="inferred from homology"/>
<feature type="compositionally biased region" description="Polar residues" evidence="6">
    <location>
        <begin position="320"/>
        <end position="329"/>
    </location>
</feature>
<evidence type="ECO:0000256" key="4">
    <source>
        <dbReference type="ARBA" id="ARBA00023143"/>
    </source>
</evidence>
<dbReference type="Pfam" id="PF07559">
    <property type="entry name" value="FlgE_D2"/>
    <property type="match status" value="1"/>
</dbReference>
<accession>A0ABV4JDD7</accession>
<feature type="domain" description="Flagellar basal-body/hook protein C-terminal" evidence="8">
    <location>
        <begin position="351"/>
        <end position="392"/>
    </location>
</feature>
<gene>
    <name evidence="11" type="primary">flgE</name>
    <name evidence="11" type="ORF">QVM81_01885</name>
</gene>
<feature type="region of interest" description="Disordered" evidence="6">
    <location>
        <begin position="320"/>
        <end position="342"/>
    </location>
</feature>
<comment type="similarity">
    <text evidence="2 5">Belongs to the flagella basal body rod proteins family.</text>
</comment>
<dbReference type="InterPro" id="IPR053967">
    <property type="entry name" value="LlgE_F_G-like_D1"/>
</dbReference>
<dbReference type="InterPro" id="IPR037925">
    <property type="entry name" value="FlgE/F/G-like"/>
</dbReference>
<name>A0ABV4JDD7_9ENTR</name>
<comment type="function">
    <text evidence="5">A flexible structure which links the flagellar filament to the drive apparatus in the basal body.</text>
</comment>
<dbReference type="InterPro" id="IPR037058">
    <property type="entry name" value="Falgellar_hook_FlgE_sf"/>
</dbReference>
<protein>
    <recommendedName>
        <fullName evidence="3 5">Flagellar hook protein FlgE</fullName>
    </recommendedName>
</protein>
<dbReference type="Pfam" id="PF06429">
    <property type="entry name" value="Flg_bbr_C"/>
    <property type="match status" value="1"/>
</dbReference>
<evidence type="ECO:0000256" key="3">
    <source>
        <dbReference type="ARBA" id="ARBA00019015"/>
    </source>
</evidence>
<evidence type="ECO:0000256" key="6">
    <source>
        <dbReference type="SAM" id="MobiDB-lite"/>
    </source>
</evidence>
<feature type="domain" description="Flagellar hook protein FlgE/F/G-like D1" evidence="10">
    <location>
        <begin position="76"/>
        <end position="134"/>
    </location>
</feature>
<evidence type="ECO:0000259" key="10">
    <source>
        <dbReference type="Pfam" id="PF22692"/>
    </source>
</evidence>
<dbReference type="Pfam" id="PF22692">
    <property type="entry name" value="LlgE_F_G_D1"/>
    <property type="match status" value="1"/>
</dbReference>
<evidence type="ECO:0000256" key="5">
    <source>
        <dbReference type="RuleBase" id="RU362116"/>
    </source>
</evidence>
<dbReference type="PANTHER" id="PTHR30435">
    <property type="entry name" value="FLAGELLAR PROTEIN"/>
    <property type="match status" value="1"/>
</dbReference>
<keyword evidence="4 5" id="KW-0975">Bacterial flagellum</keyword>
<dbReference type="EMBL" id="JAUEHC010000003">
    <property type="protein sequence ID" value="MEZ4050330.1"/>
    <property type="molecule type" value="Genomic_DNA"/>
</dbReference>
<comment type="subcellular location">
    <subcellularLocation>
        <location evidence="1 5">Bacterial flagellum basal body</location>
    </subcellularLocation>
</comment>
<feature type="compositionally biased region" description="Low complexity" evidence="6">
    <location>
        <begin position="330"/>
        <end position="340"/>
    </location>
</feature>
<keyword evidence="12" id="KW-1185">Reference proteome</keyword>
<organism evidence="11 12">
    <name type="scientific">Enterobacter rongchengensis</name>
    <dbReference type="NCBI Taxonomy" id="3030999"/>
    <lineage>
        <taxon>Bacteria</taxon>
        <taxon>Pseudomonadati</taxon>
        <taxon>Pseudomonadota</taxon>
        <taxon>Gammaproteobacteria</taxon>
        <taxon>Enterobacterales</taxon>
        <taxon>Enterobacteriaceae</taxon>
        <taxon>Enterobacter</taxon>
    </lineage>
</organism>
<reference evidence="11 12" key="1">
    <citation type="submission" date="2023-06" db="EMBL/GenBank/DDBJ databases">
        <title>Genome characterization of Enterobacterales and Pseudomonas spp isolates with different phenotypes to cefepime-taniborbactam.</title>
        <authorList>
            <person name="Hernandez-Garcia M."/>
            <person name="Garcia-Castillo M."/>
            <person name="Ruiz-Garbajosa P."/>
            <person name="Canton R."/>
        </authorList>
    </citation>
    <scope>NUCLEOTIDE SEQUENCE [LARGE SCALE GENOMIC DNA]</scope>
    <source>
        <strain evidence="11 12">A003</strain>
    </source>
</reference>
<dbReference type="Proteomes" id="UP001567731">
    <property type="component" value="Unassembled WGS sequence"/>
</dbReference>
<evidence type="ECO:0000256" key="1">
    <source>
        <dbReference type="ARBA" id="ARBA00004117"/>
    </source>
</evidence>
<sequence length="396" mass="41728">MSFDIAISGLNAINEQLGAISNNIANSGTVGFKSGRAEFASLYAEGQPLGVGVTSIAQSISKSGSIFSSASSLDLAINGEGFFVMRDSAGSTAYTRAGYMQTDSLGNLVNNQGMYLQGYPVDANGVIQTGTVGNLTISSGSIPAKATSSLDFTANLNATEDKPKTTTFDPSDDSSYNHTYATQVYDSLGREHTLKQYFVKTDDNTWEVHYYMDDKQVSTTPQEMTFTEQGVLLTPNGTVKLNASIPGADNIELELNYKGTTQFGSDFSVSKNNGNGYASGERTGQTIDKDGSVYATFSNGQRLLQGQVILATFANPNGLSSQNGTTWTETASSGSPLTGTPGSGLLGALTSNTLEGSNVDLTSELVGLMTAQRNYQANTKVISTNDSMMTALFQAV</sequence>
<evidence type="ECO:0000313" key="11">
    <source>
        <dbReference type="EMBL" id="MEZ4050330.1"/>
    </source>
</evidence>
<evidence type="ECO:0000259" key="9">
    <source>
        <dbReference type="Pfam" id="PF07559"/>
    </source>
</evidence>
<dbReference type="NCBIfam" id="NF004238">
    <property type="entry name" value="PRK05682.1-1"/>
    <property type="match status" value="1"/>
</dbReference>
<dbReference type="PANTHER" id="PTHR30435:SF1">
    <property type="entry name" value="FLAGELLAR HOOK PROTEIN FLGE"/>
    <property type="match status" value="1"/>
</dbReference>
<dbReference type="NCBIfam" id="NF005286">
    <property type="entry name" value="PRK06803.1"/>
    <property type="match status" value="1"/>
</dbReference>
<dbReference type="RefSeq" id="WP_045328807.1">
    <property type="nucleotide sequence ID" value="NZ_CBCYLN010000006.1"/>
</dbReference>
<evidence type="ECO:0000259" key="7">
    <source>
        <dbReference type="Pfam" id="PF00460"/>
    </source>
</evidence>
<evidence type="ECO:0000313" key="12">
    <source>
        <dbReference type="Proteomes" id="UP001567731"/>
    </source>
</evidence>
<dbReference type="InterPro" id="IPR001444">
    <property type="entry name" value="Flag_bb_rod_N"/>
</dbReference>
<keyword evidence="11" id="KW-0969">Cilium</keyword>